<gene>
    <name evidence="1" type="ORF">ACFPIJ_12055</name>
</gene>
<name>A0ABV9VSR3_9ACTN</name>
<dbReference type="Proteomes" id="UP001595912">
    <property type="component" value="Unassembled WGS sequence"/>
</dbReference>
<accession>A0ABV9VSR3</accession>
<reference evidence="2" key="1">
    <citation type="journal article" date="2019" name="Int. J. Syst. Evol. Microbiol.">
        <title>The Global Catalogue of Microorganisms (GCM) 10K type strain sequencing project: providing services to taxonomists for standard genome sequencing and annotation.</title>
        <authorList>
            <consortium name="The Broad Institute Genomics Platform"/>
            <consortium name="The Broad Institute Genome Sequencing Center for Infectious Disease"/>
            <person name="Wu L."/>
            <person name="Ma J."/>
        </authorList>
    </citation>
    <scope>NUCLEOTIDE SEQUENCE [LARGE SCALE GENOMIC DNA]</scope>
    <source>
        <strain evidence="2">CGMCC 4.7152</strain>
    </source>
</reference>
<dbReference type="EMBL" id="JBHSIU010000012">
    <property type="protein sequence ID" value="MFC4998566.1"/>
    <property type="molecule type" value="Genomic_DNA"/>
</dbReference>
<evidence type="ECO:0000313" key="2">
    <source>
        <dbReference type="Proteomes" id="UP001595912"/>
    </source>
</evidence>
<comment type="caution">
    <text evidence="1">The sequence shown here is derived from an EMBL/GenBank/DDBJ whole genome shotgun (WGS) entry which is preliminary data.</text>
</comment>
<sequence length="47" mass="5123">MNRRRATQLAEQLLGALHAGREEWPLCIVSEVSVFGSTPAAPSNRTT</sequence>
<proteinExistence type="predicted"/>
<dbReference type="RefSeq" id="WP_380114821.1">
    <property type="nucleotide sequence ID" value="NZ_JBHSIU010000012.1"/>
</dbReference>
<evidence type="ECO:0000313" key="1">
    <source>
        <dbReference type="EMBL" id="MFC4998566.1"/>
    </source>
</evidence>
<organism evidence="1 2">
    <name type="scientific">Dactylosporangium cerinum</name>
    <dbReference type="NCBI Taxonomy" id="1434730"/>
    <lineage>
        <taxon>Bacteria</taxon>
        <taxon>Bacillati</taxon>
        <taxon>Actinomycetota</taxon>
        <taxon>Actinomycetes</taxon>
        <taxon>Micromonosporales</taxon>
        <taxon>Micromonosporaceae</taxon>
        <taxon>Dactylosporangium</taxon>
    </lineage>
</organism>
<keyword evidence="2" id="KW-1185">Reference proteome</keyword>
<protein>
    <submittedName>
        <fullName evidence="1">Uncharacterized protein</fullName>
    </submittedName>
</protein>